<feature type="region of interest" description="Disordered" evidence="1">
    <location>
        <begin position="1"/>
        <end position="24"/>
    </location>
</feature>
<evidence type="ECO:0000313" key="2">
    <source>
        <dbReference type="EMBL" id="JAH61279.1"/>
    </source>
</evidence>
<reference evidence="2" key="1">
    <citation type="submission" date="2014-11" db="EMBL/GenBank/DDBJ databases">
        <authorList>
            <person name="Amaro Gonzalez C."/>
        </authorList>
    </citation>
    <scope>NUCLEOTIDE SEQUENCE</scope>
</reference>
<protein>
    <submittedName>
        <fullName evidence="2">Uncharacterized protein</fullName>
    </submittedName>
</protein>
<accession>A0A0E9U5W6</accession>
<reference evidence="2" key="2">
    <citation type="journal article" date="2015" name="Fish Shellfish Immunol.">
        <title>Early steps in the European eel (Anguilla anguilla)-Vibrio vulnificus interaction in the gills: Role of the RtxA13 toxin.</title>
        <authorList>
            <person name="Callol A."/>
            <person name="Pajuelo D."/>
            <person name="Ebbesson L."/>
            <person name="Teles M."/>
            <person name="MacKenzie S."/>
            <person name="Amaro C."/>
        </authorList>
    </citation>
    <scope>NUCLEOTIDE SEQUENCE</scope>
</reference>
<sequence length="24" mass="2896">MSPKRNNHDRCGQNILPRMQTDRQ</sequence>
<organism evidence="2">
    <name type="scientific">Anguilla anguilla</name>
    <name type="common">European freshwater eel</name>
    <name type="synonym">Muraena anguilla</name>
    <dbReference type="NCBI Taxonomy" id="7936"/>
    <lineage>
        <taxon>Eukaryota</taxon>
        <taxon>Metazoa</taxon>
        <taxon>Chordata</taxon>
        <taxon>Craniata</taxon>
        <taxon>Vertebrata</taxon>
        <taxon>Euteleostomi</taxon>
        <taxon>Actinopterygii</taxon>
        <taxon>Neopterygii</taxon>
        <taxon>Teleostei</taxon>
        <taxon>Anguilliformes</taxon>
        <taxon>Anguillidae</taxon>
        <taxon>Anguilla</taxon>
    </lineage>
</organism>
<name>A0A0E9U5W6_ANGAN</name>
<evidence type="ECO:0000256" key="1">
    <source>
        <dbReference type="SAM" id="MobiDB-lite"/>
    </source>
</evidence>
<dbReference type="AlphaFoldDB" id="A0A0E9U5W6"/>
<dbReference type="EMBL" id="GBXM01047298">
    <property type="protein sequence ID" value="JAH61279.1"/>
    <property type="molecule type" value="Transcribed_RNA"/>
</dbReference>
<proteinExistence type="predicted"/>
<feature type="compositionally biased region" description="Basic and acidic residues" evidence="1">
    <location>
        <begin position="1"/>
        <end position="11"/>
    </location>
</feature>